<dbReference type="PROSITE" id="PS50156">
    <property type="entry name" value="SSD"/>
    <property type="match status" value="1"/>
</dbReference>
<keyword evidence="5 7" id="KW-1133">Transmembrane helix</keyword>
<dbReference type="OrthoDB" id="7051771at2"/>
<organism evidence="9 10">
    <name type="scientific">Dactylosporangium aurantiacum</name>
    <dbReference type="NCBI Taxonomy" id="35754"/>
    <lineage>
        <taxon>Bacteria</taxon>
        <taxon>Bacillati</taxon>
        <taxon>Actinomycetota</taxon>
        <taxon>Actinomycetes</taxon>
        <taxon>Micromonosporales</taxon>
        <taxon>Micromonosporaceae</taxon>
        <taxon>Dactylosporangium</taxon>
    </lineage>
</organism>
<evidence type="ECO:0000256" key="5">
    <source>
        <dbReference type="ARBA" id="ARBA00022989"/>
    </source>
</evidence>
<feature type="transmembrane region" description="Helical" evidence="7">
    <location>
        <begin position="260"/>
        <end position="281"/>
    </location>
</feature>
<dbReference type="InterPro" id="IPR000731">
    <property type="entry name" value="SSD"/>
</dbReference>
<keyword evidence="6 7" id="KW-0472">Membrane</keyword>
<evidence type="ECO:0000256" key="3">
    <source>
        <dbReference type="ARBA" id="ARBA00022475"/>
    </source>
</evidence>
<feature type="transmembrane region" description="Helical" evidence="7">
    <location>
        <begin position="589"/>
        <end position="612"/>
    </location>
</feature>
<dbReference type="Pfam" id="PF03176">
    <property type="entry name" value="MMPL"/>
    <property type="match status" value="2"/>
</dbReference>
<dbReference type="PANTHER" id="PTHR33406:SF11">
    <property type="entry name" value="MEMBRANE PROTEIN SCO6666-RELATED"/>
    <property type="match status" value="1"/>
</dbReference>
<accession>A0A9Q9IB73</accession>
<evidence type="ECO:0000313" key="10">
    <source>
        <dbReference type="Proteomes" id="UP001058003"/>
    </source>
</evidence>
<feature type="domain" description="SSD" evidence="8">
    <location>
        <begin position="181"/>
        <end position="310"/>
    </location>
</feature>
<dbReference type="SUPFAM" id="SSF82866">
    <property type="entry name" value="Multidrug efflux transporter AcrB transmembrane domain"/>
    <property type="match status" value="2"/>
</dbReference>
<feature type="transmembrane region" description="Helical" evidence="7">
    <location>
        <begin position="339"/>
        <end position="357"/>
    </location>
</feature>
<keyword evidence="10" id="KW-1185">Reference proteome</keyword>
<proteinExistence type="inferred from homology"/>
<keyword evidence="3" id="KW-1003">Cell membrane</keyword>
<sequence>MLRILTAPAVRRPVVVIVVWVALVAGGFGVGGGVFMKLTAQVATVPGAETERALDLRDEAAGPQPVRLTVVATGGVDLTARLAEVRGTAGVTEVAAPLPSDDGQAVLLQVTMAAGSTAEAATSVAERLRAVDPARVTVTGGALTDSEFSAQAQSDVQRAELFTLPVVLVLLVVVFGGLLAGAMPLLVAVAGIGGTFGLLYALSFVTDISVYAIQVATMLSVGLAVDYGLLLISRFRAERAATEDVGVALAAAVDKAGRTIAVTGLTVAASLLGLAVFPDAFLRSMGLAGAGVVLVNMLAVLTLLPAVLKLAGRRIRLAAPRTGDGVFGRLAVAVQRRPVLTTVLTGAGLLALAVPATHMRLGNSDARALPASTQTRQQYDQLAAHYPALVGPDDILAVVRSPAADPATVQFAERVRGVPGVTAVVVEPVSAAVSLVRATPAHRPETPRGRATVVAVRGVPAPFEVLVTGDAARLVDYRAMLLRYGPLAALVVVAATVLLLAVFTRSLLLPVKAVLTSVLSIGAALGVVTLAYQDRGDLGMIDLTVPVLVAAIAFGLSVDYEVFLLARIREHRLAGAGSRRAVAVGLQQTGRIVTSAALLLVVVFAGFLVGGFAPIREIGLGLVVAIVLDATVVRMLLVPATMTLLGRAAWWPGRVPPTTDAPPTREARLASTPS</sequence>
<dbReference type="PANTHER" id="PTHR33406">
    <property type="entry name" value="MEMBRANE PROTEIN MJ1562-RELATED"/>
    <property type="match status" value="1"/>
</dbReference>
<dbReference type="AlphaFoldDB" id="A0A9Q9IB73"/>
<comment type="subcellular location">
    <subcellularLocation>
        <location evidence="1">Cell membrane</location>
        <topology evidence="1">Multi-pass membrane protein</topology>
    </subcellularLocation>
</comment>
<gene>
    <name evidence="9" type="ORF">Daura_25730</name>
</gene>
<evidence type="ECO:0000256" key="2">
    <source>
        <dbReference type="ARBA" id="ARBA00010157"/>
    </source>
</evidence>
<dbReference type="Gene3D" id="1.20.1640.10">
    <property type="entry name" value="Multidrug efflux transporter AcrB transmembrane domain"/>
    <property type="match status" value="2"/>
</dbReference>
<name>A0A9Q9IB73_9ACTN</name>
<dbReference type="InterPro" id="IPR004869">
    <property type="entry name" value="MMPL_dom"/>
</dbReference>
<dbReference type="EMBL" id="CP073767">
    <property type="protein sequence ID" value="UWZ50254.1"/>
    <property type="molecule type" value="Genomic_DNA"/>
</dbReference>
<dbReference type="Proteomes" id="UP001058003">
    <property type="component" value="Chromosome"/>
</dbReference>
<dbReference type="KEGG" id="daur:Daura_25730"/>
<dbReference type="InterPro" id="IPR050545">
    <property type="entry name" value="Mycobact_MmpL"/>
</dbReference>
<feature type="transmembrane region" description="Helical" evidence="7">
    <location>
        <begin position="287"/>
        <end position="308"/>
    </location>
</feature>
<feature type="transmembrane region" description="Helical" evidence="7">
    <location>
        <begin position="514"/>
        <end position="533"/>
    </location>
</feature>
<feature type="transmembrane region" description="Helical" evidence="7">
    <location>
        <begin position="484"/>
        <end position="502"/>
    </location>
</feature>
<feature type="transmembrane region" description="Helical" evidence="7">
    <location>
        <begin position="161"/>
        <end position="180"/>
    </location>
</feature>
<feature type="transmembrane region" description="Helical" evidence="7">
    <location>
        <begin position="12"/>
        <end position="36"/>
    </location>
</feature>
<evidence type="ECO:0000256" key="1">
    <source>
        <dbReference type="ARBA" id="ARBA00004651"/>
    </source>
</evidence>
<dbReference type="RefSeq" id="WP_063745621.1">
    <property type="nucleotide sequence ID" value="NZ_CP073767.1"/>
</dbReference>
<dbReference type="GO" id="GO:0005886">
    <property type="term" value="C:plasma membrane"/>
    <property type="evidence" value="ECO:0007669"/>
    <property type="project" value="UniProtKB-SubCell"/>
</dbReference>
<feature type="transmembrane region" description="Helical" evidence="7">
    <location>
        <begin position="618"/>
        <end position="637"/>
    </location>
</feature>
<feature type="transmembrane region" description="Helical" evidence="7">
    <location>
        <begin position="545"/>
        <end position="568"/>
    </location>
</feature>
<protein>
    <submittedName>
        <fullName evidence="9">MMPL family transporter</fullName>
    </submittedName>
</protein>
<feature type="transmembrane region" description="Helical" evidence="7">
    <location>
        <begin position="211"/>
        <end position="232"/>
    </location>
</feature>
<evidence type="ECO:0000256" key="4">
    <source>
        <dbReference type="ARBA" id="ARBA00022692"/>
    </source>
</evidence>
<evidence type="ECO:0000259" key="8">
    <source>
        <dbReference type="PROSITE" id="PS50156"/>
    </source>
</evidence>
<reference evidence="9" key="1">
    <citation type="submission" date="2021-04" db="EMBL/GenBank/DDBJ databases">
        <title>Dactylosporangium aurantiacum NRRL B-8018 full assembly.</title>
        <authorList>
            <person name="Hartkoorn R.C."/>
            <person name="Beaudoing E."/>
            <person name="Hot D."/>
        </authorList>
    </citation>
    <scope>NUCLEOTIDE SEQUENCE</scope>
    <source>
        <strain evidence="9">NRRL B-8018</strain>
    </source>
</reference>
<evidence type="ECO:0000256" key="7">
    <source>
        <dbReference type="SAM" id="Phobius"/>
    </source>
</evidence>
<evidence type="ECO:0000313" key="9">
    <source>
        <dbReference type="EMBL" id="UWZ50254.1"/>
    </source>
</evidence>
<evidence type="ECO:0000256" key="6">
    <source>
        <dbReference type="ARBA" id="ARBA00023136"/>
    </source>
</evidence>
<keyword evidence="4 7" id="KW-0812">Transmembrane</keyword>
<comment type="similarity">
    <text evidence="2">Belongs to the resistance-nodulation-cell division (RND) (TC 2.A.6) family. MmpL subfamily.</text>
</comment>
<feature type="transmembrane region" description="Helical" evidence="7">
    <location>
        <begin position="185"/>
        <end position="205"/>
    </location>
</feature>